<evidence type="ECO:0000313" key="3">
    <source>
        <dbReference type="Proteomes" id="UP000198703"/>
    </source>
</evidence>
<dbReference type="Proteomes" id="UP000198703">
    <property type="component" value="Unassembled WGS sequence"/>
</dbReference>
<feature type="domain" description="Putative DNA-binding" evidence="1">
    <location>
        <begin position="2"/>
        <end position="78"/>
    </location>
</feature>
<dbReference type="Pfam" id="PF09836">
    <property type="entry name" value="DUF2063"/>
    <property type="match status" value="1"/>
</dbReference>
<accession>A0A1H3YRC8</accession>
<evidence type="ECO:0000259" key="1">
    <source>
        <dbReference type="Pfam" id="PF09836"/>
    </source>
</evidence>
<gene>
    <name evidence="2" type="ORF">SAMN05444370_103199</name>
</gene>
<dbReference type="EMBL" id="FNQM01000003">
    <property type="protein sequence ID" value="SEA13648.1"/>
    <property type="molecule type" value="Genomic_DNA"/>
</dbReference>
<protein>
    <submittedName>
        <fullName evidence="2">Putative DNA-binding domain-containing protein</fullName>
    </submittedName>
</protein>
<dbReference type="Gene3D" id="1.10.150.690">
    <property type="entry name" value="DUF2063"/>
    <property type="match status" value="1"/>
</dbReference>
<dbReference type="InterPro" id="IPR044922">
    <property type="entry name" value="DUF2063_N_sf"/>
</dbReference>
<organism evidence="2 3">
    <name type="scientific">Rubrimonas cliftonensis</name>
    <dbReference type="NCBI Taxonomy" id="89524"/>
    <lineage>
        <taxon>Bacteria</taxon>
        <taxon>Pseudomonadati</taxon>
        <taxon>Pseudomonadota</taxon>
        <taxon>Alphaproteobacteria</taxon>
        <taxon>Rhodobacterales</taxon>
        <taxon>Paracoccaceae</taxon>
        <taxon>Rubrimonas</taxon>
    </lineage>
</organism>
<reference evidence="2 3" key="1">
    <citation type="submission" date="2016-10" db="EMBL/GenBank/DDBJ databases">
        <authorList>
            <person name="de Groot N.N."/>
        </authorList>
    </citation>
    <scope>NUCLEOTIDE SEQUENCE [LARGE SCALE GENOMIC DNA]</scope>
    <source>
        <strain evidence="2 3">DSM 15345</strain>
    </source>
</reference>
<dbReference type="InterPro" id="IPR018640">
    <property type="entry name" value="DUF2063"/>
</dbReference>
<proteinExistence type="predicted"/>
<dbReference type="GO" id="GO:0003677">
    <property type="term" value="F:DNA binding"/>
    <property type="evidence" value="ECO:0007669"/>
    <property type="project" value="UniProtKB-KW"/>
</dbReference>
<evidence type="ECO:0000313" key="2">
    <source>
        <dbReference type="EMBL" id="SEA13648.1"/>
    </source>
</evidence>
<keyword evidence="3" id="KW-1185">Reference proteome</keyword>
<dbReference type="AlphaFoldDB" id="A0A1H3YRC8"/>
<keyword evidence="2" id="KW-0238">DNA-binding</keyword>
<sequence>MAAAALDPARPGPPDPRFSVHRNNVVAGLIAALGETFPAVRRLVGEGFFAAAAAAFVRAHPPRSPVLLRWGGAFAGWLAAFPPAAGLPWLSDVARLEWARCEAFHAADVAPVGAADVAPVGAKALSALDPGALASARLVAHPSLRLVASRFAVASLWADVTGPRRGLADLGRPETALVVRPDWTVETRALPAPAAAFLAMVVEGRPLGEIAAAGVGGGPGGAPAFDLGEQLAAAFAAGLVVAAARGGP</sequence>
<dbReference type="STRING" id="89524.SAMN05444370_103199"/>
<name>A0A1H3YRC8_9RHOB</name>